<sequence>MEKPEQWEDAEARSEALRRRVVVAEEEAVVRLPGKAAAIDRPEPQDPVEDEETFDIFAPIDAALMARLTKKPTSPPDAERAAEWRKAERAKELAWKKYNAEYVEFDDEETWSDRHASRASKFRDEWNSLWSRGYGPFEANTEICSMRFTDEPAPPGTNPCDTLQIFSAKVTGLEGGLTWPLDVFGMVAIRDTIDQRRNIVFDRKRDNCQTLTEKKSACNQHDPCLVLTGPTRAVVLRDPVTIEVKLLVKGTVESEDKILSFLAVEPLICSTFYSQLLNRAYSGKLSTLEFTLGHIVSSVEATIFLQIIDGSWPDGFSGRFVARTTSIDEDAVLLLHSGDKIVPCTDDGNVKLSRCVASVEVDEKLQVSVKANSGMKKDDVFMPEEADEDYSDMEEGGVHAPIVADTSVEKEVVFTPKEAGRSDDTLDIGFCKIKVTVAWSLIWRDLF</sequence>
<dbReference type="AlphaFoldDB" id="A0ABC9G0H1"/>
<evidence type="ECO:0000259" key="1">
    <source>
        <dbReference type="Pfam" id="PF20241"/>
    </source>
</evidence>
<protein>
    <recommendedName>
        <fullName evidence="1">DUF6598 domain-containing protein</fullName>
    </recommendedName>
</protein>
<proteinExistence type="predicted"/>
<evidence type="ECO:0000313" key="3">
    <source>
        <dbReference type="Proteomes" id="UP001497457"/>
    </source>
</evidence>
<reference evidence="3" key="1">
    <citation type="submission" date="2024-06" db="EMBL/GenBank/DDBJ databases">
        <authorList>
            <person name="Ryan C."/>
        </authorList>
    </citation>
    <scope>NUCLEOTIDE SEQUENCE [LARGE SCALE GENOMIC DNA]</scope>
</reference>
<accession>A0ABC9G0H1</accession>
<dbReference type="Pfam" id="PF20241">
    <property type="entry name" value="DUF6598"/>
    <property type="match status" value="1"/>
</dbReference>
<gene>
    <name evidence="2" type="ORF">URODEC1_LOCUS110449</name>
</gene>
<dbReference type="EMBL" id="OZ075117">
    <property type="protein sequence ID" value="CAL5084267.1"/>
    <property type="molecule type" value="Genomic_DNA"/>
</dbReference>
<feature type="domain" description="DUF6598" evidence="1">
    <location>
        <begin position="162"/>
        <end position="377"/>
    </location>
</feature>
<dbReference type="InterPro" id="IPR046533">
    <property type="entry name" value="DUF6598"/>
</dbReference>
<dbReference type="Proteomes" id="UP001497457">
    <property type="component" value="Chromosome 7b"/>
</dbReference>
<dbReference type="PANTHER" id="PTHR33065:SF177">
    <property type="entry name" value="OS08G0141000 PROTEIN"/>
    <property type="match status" value="1"/>
</dbReference>
<organism evidence="2 3">
    <name type="scientific">Urochloa decumbens</name>
    <dbReference type="NCBI Taxonomy" id="240449"/>
    <lineage>
        <taxon>Eukaryota</taxon>
        <taxon>Viridiplantae</taxon>
        <taxon>Streptophyta</taxon>
        <taxon>Embryophyta</taxon>
        <taxon>Tracheophyta</taxon>
        <taxon>Spermatophyta</taxon>
        <taxon>Magnoliopsida</taxon>
        <taxon>Liliopsida</taxon>
        <taxon>Poales</taxon>
        <taxon>Poaceae</taxon>
        <taxon>PACMAD clade</taxon>
        <taxon>Panicoideae</taxon>
        <taxon>Panicodae</taxon>
        <taxon>Paniceae</taxon>
        <taxon>Melinidinae</taxon>
        <taxon>Urochloa</taxon>
    </lineage>
</organism>
<evidence type="ECO:0000313" key="2">
    <source>
        <dbReference type="EMBL" id="CAL5084267.1"/>
    </source>
</evidence>
<keyword evidence="3" id="KW-1185">Reference proteome</keyword>
<reference evidence="2 3" key="2">
    <citation type="submission" date="2024-10" db="EMBL/GenBank/DDBJ databases">
        <authorList>
            <person name="Ryan C."/>
        </authorList>
    </citation>
    <scope>NUCLEOTIDE SEQUENCE [LARGE SCALE GENOMIC DNA]</scope>
</reference>
<dbReference type="PANTHER" id="PTHR33065">
    <property type="entry name" value="OS07G0486400 PROTEIN"/>
    <property type="match status" value="1"/>
</dbReference>
<name>A0ABC9G0H1_9POAL</name>